<name>A0ABQ3MZD7_9BACI</name>
<dbReference type="SUPFAM" id="SSF56112">
    <property type="entry name" value="Protein kinase-like (PK-like)"/>
    <property type="match status" value="1"/>
</dbReference>
<keyword evidence="3" id="KW-1185">Reference proteome</keyword>
<gene>
    <name evidence="2" type="ORF">AM1BK_15760</name>
</gene>
<protein>
    <recommendedName>
        <fullName evidence="1">Aminoglycoside phosphotransferase domain-containing protein</fullName>
    </recommendedName>
</protein>
<dbReference type="InterPro" id="IPR002575">
    <property type="entry name" value="Aminoglycoside_PTrfase"/>
</dbReference>
<dbReference type="Gene3D" id="3.90.1200.10">
    <property type="match status" value="1"/>
</dbReference>
<evidence type="ECO:0000259" key="1">
    <source>
        <dbReference type="Pfam" id="PF01636"/>
    </source>
</evidence>
<evidence type="ECO:0000313" key="2">
    <source>
        <dbReference type="EMBL" id="GHH98033.1"/>
    </source>
</evidence>
<sequence length="310" mass="35718">MSELGFGGLPKEIVLEDGRLNEGLVCRREILYRGNNGRCVERFYLSSGESYIFKPLTNNAQFGKEVWVHEQILPHFPAVFPKIISYQIDRKPEQSWMILEDLGPLSHTFSKESLLAVVRSAAVWHSLPLEAFAGVPLTGMKPRIGEMVAEIQLGKIPFSERVEAIFPVLYQFPFSTKQVVCHGDLHQGNYALVDGRLAVLDWEHAHLNLPYWDLYHAIDMSHPDFSKKMTCELREEALNGYLDGVQRAVDRGQFKKEYYRFAAVFSMWMLILIERDLRVDAGKWPQEQLERQREETADVLEQLCECILKS</sequence>
<evidence type="ECO:0000313" key="3">
    <source>
        <dbReference type="Proteomes" id="UP000637074"/>
    </source>
</evidence>
<organism evidence="2 3">
    <name type="scientific">Neobacillus kokaensis</name>
    <dbReference type="NCBI Taxonomy" id="2759023"/>
    <lineage>
        <taxon>Bacteria</taxon>
        <taxon>Bacillati</taxon>
        <taxon>Bacillota</taxon>
        <taxon>Bacilli</taxon>
        <taxon>Bacillales</taxon>
        <taxon>Bacillaceae</taxon>
        <taxon>Neobacillus</taxon>
    </lineage>
</organism>
<proteinExistence type="predicted"/>
<reference evidence="2 3" key="1">
    <citation type="journal article" date="2022" name="Int. J. Syst. Evol. Microbiol.">
        <title>Neobacillus kokaensis sp. nov., isolated from soil.</title>
        <authorList>
            <person name="Yuki K."/>
            <person name="Matsubara H."/>
            <person name="Yamaguchi S."/>
        </authorList>
    </citation>
    <scope>NUCLEOTIDE SEQUENCE [LARGE SCALE GENOMIC DNA]</scope>
    <source>
        <strain evidence="2 3">LOB 377</strain>
    </source>
</reference>
<feature type="domain" description="Aminoglycoside phosphotransferase" evidence="1">
    <location>
        <begin position="175"/>
        <end position="243"/>
    </location>
</feature>
<dbReference type="InterPro" id="IPR011009">
    <property type="entry name" value="Kinase-like_dom_sf"/>
</dbReference>
<dbReference type="EMBL" id="BNDS01000005">
    <property type="protein sequence ID" value="GHH98033.1"/>
    <property type="molecule type" value="Genomic_DNA"/>
</dbReference>
<accession>A0ABQ3MZD7</accession>
<dbReference type="Proteomes" id="UP000637074">
    <property type="component" value="Unassembled WGS sequence"/>
</dbReference>
<dbReference type="Pfam" id="PF01636">
    <property type="entry name" value="APH"/>
    <property type="match status" value="1"/>
</dbReference>
<comment type="caution">
    <text evidence="2">The sequence shown here is derived from an EMBL/GenBank/DDBJ whole genome shotgun (WGS) entry which is preliminary data.</text>
</comment>
<dbReference type="RefSeq" id="WP_191271687.1">
    <property type="nucleotide sequence ID" value="NZ_BNDS01000005.1"/>
</dbReference>